<dbReference type="SUPFAM" id="SSF55874">
    <property type="entry name" value="ATPase domain of HSP90 chaperone/DNA topoisomerase II/histidine kinase"/>
    <property type="match status" value="1"/>
</dbReference>
<feature type="domain" description="PAC" evidence="8">
    <location>
        <begin position="71"/>
        <end position="121"/>
    </location>
</feature>
<dbReference type="PRINTS" id="PR00344">
    <property type="entry name" value="BCTRLSENSOR"/>
</dbReference>
<dbReference type="SMART" id="SM00387">
    <property type="entry name" value="HATPase_c"/>
    <property type="match status" value="1"/>
</dbReference>
<dbReference type="SMART" id="SM00388">
    <property type="entry name" value="HisKA"/>
    <property type="match status" value="1"/>
</dbReference>
<keyword evidence="5" id="KW-0418">Kinase</keyword>
<dbReference type="OrthoDB" id="9781208at2"/>
<dbReference type="InterPro" id="IPR036097">
    <property type="entry name" value="HisK_dim/P_sf"/>
</dbReference>
<dbReference type="PROSITE" id="PS50113">
    <property type="entry name" value="PAC"/>
    <property type="match status" value="1"/>
</dbReference>
<dbReference type="InterPro" id="IPR003661">
    <property type="entry name" value="HisK_dim/P_dom"/>
</dbReference>
<dbReference type="SUPFAM" id="SSF47384">
    <property type="entry name" value="Homodimeric domain of signal transducing histidine kinase"/>
    <property type="match status" value="1"/>
</dbReference>
<organism evidence="9 10">
    <name type="scientific">Flavobacterium cyanobacteriorum</name>
    <dbReference type="NCBI Taxonomy" id="2022802"/>
    <lineage>
        <taxon>Bacteria</taxon>
        <taxon>Pseudomonadati</taxon>
        <taxon>Bacteroidota</taxon>
        <taxon>Flavobacteriia</taxon>
        <taxon>Flavobacteriales</taxon>
        <taxon>Flavobacteriaceae</taxon>
        <taxon>Flavobacterium</taxon>
    </lineage>
</organism>
<evidence type="ECO:0000259" key="6">
    <source>
        <dbReference type="PROSITE" id="PS50109"/>
    </source>
</evidence>
<dbReference type="CDD" id="cd00082">
    <property type="entry name" value="HisKA"/>
    <property type="match status" value="1"/>
</dbReference>
<dbReference type="NCBIfam" id="TIGR00229">
    <property type="entry name" value="sensory_box"/>
    <property type="match status" value="1"/>
</dbReference>
<dbReference type="EMBL" id="NOXV01000281">
    <property type="protein sequence ID" value="OYQ35659.1"/>
    <property type="molecule type" value="Genomic_DNA"/>
</dbReference>
<dbReference type="InterPro" id="IPR005467">
    <property type="entry name" value="His_kinase_dom"/>
</dbReference>
<dbReference type="InterPro" id="IPR052162">
    <property type="entry name" value="Sensor_kinase/Photoreceptor"/>
</dbReference>
<dbReference type="EC" id="2.7.13.3" evidence="2"/>
<feature type="domain" description="Histidine kinase" evidence="6">
    <location>
        <begin position="139"/>
        <end position="352"/>
    </location>
</feature>
<keyword evidence="10" id="KW-1185">Reference proteome</keyword>
<dbReference type="InterPro" id="IPR000700">
    <property type="entry name" value="PAS-assoc_C"/>
</dbReference>
<dbReference type="CDD" id="cd00130">
    <property type="entry name" value="PAS"/>
    <property type="match status" value="1"/>
</dbReference>
<evidence type="ECO:0000259" key="7">
    <source>
        <dbReference type="PROSITE" id="PS50112"/>
    </source>
</evidence>
<dbReference type="InterPro" id="IPR004358">
    <property type="entry name" value="Sig_transdc_His_kin-like_C"/>
</dbReference>
<dbReference type="FunFam" id="3.30.565.10:FF:000006">
    <property type="entry name" value="Sensor histidine kinase WalK"/>
    <property type="match status" value="1"/>
</dbReference>
<evidence type="ECO:0000256" key="4">
    <source>
        <dbReference type="ARBA" id="ARBA00022679"/>
    </source>
</evidence>
<dbReference type="InterPro" id="IPR003594">
    <property type="entry name" value="HATPase_dom"/>
</dbReference>
<evidence type="ECO:0000256" key="3">
    <source>
        <dbReference type="ARBA" id="ARBA00022553"/>
    </source>
</evidence>
<evidence type="ECO:0000256" key="1">
    <source>
        <dbReference type="ARBA" id="ARBA00000085"/>
    </source>
</evidence>
<dbReference type="Gene3D" id="1.10.287.130">
    <property type="match status" value="1"/>
</dbReference>
<dbReference type="PROSITE" id="PS50109">
    <property type="entry name" value="HIS_KIN"/>
    <property type="match status" value="1"/>
</dbReference>
<name>A0A255Z2J1_9FLAO</name>
<accession>A0A255Z2J1</accession>
<evidence type="ECO:0000313" key="10">
    <source>
        <dbReference type="Proteomes" id="UP000216605"/>
    </source>
</evidence>
<protein>
    <recommendedName>
        <fullName evidence="2">histidine kinase</fullName>
        <ecNumber evidence="2">2.7.13.3</ecNumber>
    </recommendedName>
</protein>
<dbReference type="InterPro" id="IPR035965">
    <property type="entry name" value="PAS-like_dom_sf"/>
</dbReference>
<keyword evidence="4" id="KW-0808">Transferase</keyword>
<dbReference type="Gene3D" id="3.30.565.10">
    <property type="entry name" value="Histidine kinase-like ATPase, C-terminal domain"/>
    <property type="match status" value="1"/>
</dbReference>
<sequence length="352" mass="40387">MVDSAPNALVISDIRGNISLINNQAKEMFGYEAEEIVGSKLEILMPERYREQHSKKHANYFLSPKVREFESSLELFAVRKDGTEFPVEICLTPIKTDDGTVALASIVDITERKRSEIIIKKQVIELQQKNKEMEQFTYIASHDLQEPLRTVTNYLQLIEEDYPEQIKGELSQHLATVGSAINRMSILVRSLLDYGRLGRNKVLSLTNAEMVLNEVMSDLNGLIKCTNSNIIIDNTLPKLHAYETELRQMLQNLLNNAIKFRKKDTRPVIHIGFTRKDDYYEFYVKDNGIGIDSRYSERIFKMFQRLNKETDFEGHGVGLANCKKISEMHGGTIWVESEPGRGSIFKFTIPFL</sequence>
<dbReference type="PROSITE" id="PS50112">
    <property type="entry name" value="PAS"/>
    <property type="match status" value="1"/>
</dbReference>
<gene>
    <name evidence="9" type="ORF">CHU92_10625</name>
</gene>
<dbReference type="Gene3D" id="3.30.450.20">
    <property type="entry name" value="PAS domain"/>
    <property type="match status" value="1"/>
</dbReference>
<evidence type="ECO:0000256" key="5">
    <source>
        <dbReference type="ARBA" id="ARBA00022777"/>
    </source>
</evidence>
<dbReference type="AlphaFoldDB" id="A0A255Z2J1"/>
<dbReference type="Pfam" id="PF00512">
    <property type="entry name" value="HisKA"/>
    <property type="match status" value="1"/>
</dbReference>
<dbReference type="SMART" id="SM00091">
    <property type="entry name" value="PAS"/>
    <property type="match status" value="1"/>
</dbReference>
<comment type="caution">
    <text evidence="9">The sequence shown here is derived from an EMBL/GenBank/DDBJ whole genome shotgun (WGS) entry which is preliminary data.</text>
</comment>
<proteinExistence type="predicted"/>
<dbReference type="InterPro" id="IPR000014">
    <property type="entry name" value="PAS"/>
</dbReference>
<comment type="catalytic activity">
    <reaction evidence="1">
        <text>ATP + protein L-histidine = ADP + protein N-phospho-L-histidine.</text>
        <dbReference type="EC" id="2.7.13.3"/>
    </reaction>
</comment>
<dbReference type="Pfam" id="PF13426">
    <property type="entry name" value="PAS_9"/>
    <property type="match status" value="1"/>
</dbReference>
<dbReference type="PANTHER" id="PTHR43304">
    <property type="entry name" value="PHYTOCHROME-LIKE PROTEIN CPH1"/>
    <property type="match status" value="1"/>
</dbReference>
<evidence type="ECO:0000256" key="2">
    <source>
        <dbReference type="ARBA" id="ARBA00012438"/>
    </source>
</evidence>
<dbReference type="GO" id="GO:0000155">
    <property type="term" value="F:phosphorelay sensor kinase activity"/>
    <property type="evidence" value="ECO:0007669"/>
    <property type="project" value="InterPro"/>
</dbReference>
<dbReference type="InterPro" id="IPR036890">
    <property type="entry name" value="HATPase_C_sf"/>
</dbReference>
<dbReference type="Pfam" id="PF02518">
    <property type="entry name" value="HATPase_c"/>
    <property type="match status" value="1"/>
</dbReference>
<reference evidence="9 10" key="1">
    <citation type="submission" date="2017-07" db="EMBL/GenBank/DDBJ databases">
        <title>Flavobacterium cyanobacteriorum sp. nov., isolated from cyanobacterial aggregates in a eutrophic lake.</title>
        <authorList>
            <person name="Cai H."/>
        </authorList>
    </citation>
    <scope>NUCLEOTIDE SEQUENCE [LARGE SCALE GENOMIC DNA]</scope>
    <source>
        <strain evidence="9 10">TH021</strain>
    </source>
</reference>
<evidence type="ECO:0000313" key="9">
    <source>
        <dbReference type="EMBL" id="OYQ35659.1"/>
    </source>
</evidence>
<feature type="domain" description="PAS" evidence="7">
    <location>
        <begin position="1"/>
        <end position="47"/>
    </location>
</feature>
<dbReference type="PANTHER" id="PTHR43304:SF1">
    <property type="entry name" value="PAC DOMAIN-CONTAINING PROTEIN"/>
    <property type="match status" value="1"/>
</dbReference>
<dbReference type="SUPFAM" id="SSF55785">
    <property type="entry name" value="PYP-like sensor domain (PAS domain)"/>
    <property type="match status" value="1"/>
</dbReference>
<dbReference type="Proteomes" id="UP000216605">
    <property type="component" value="Unassembled WGS sequence"/>
</dbReference>
<evidence type="ECO:0000259" key="8">
    <source>
        <dbReference type="PROSITE" id="PS50113"/>
    </source>
</evidence>
<keyword evidence="3" id="KW-0597">Phosphoprotein</keyword>